<evidence type="ECO:0000256" key="1">
    <source>
        <dbReference type="ARBA" id="ARBA00022603"/>
    </source>
</evidence>
<protein>
    <submittedName>
        <fullName evidence="4">O-methyltransferase</fullName>
    </submittedName>
</protein>
<dbReference type="GO" id="GO:0032259">
    <property type="term" value="P:methylation"/>
    <property type="evidence" value="ECO:0007669"/>
    <property type="project" value="UniProtKB-KW"/>
</dbReference>
<gene>
    <name evidence="4" type="ORF">EFY79_19475</name>
</gene>
<keyword evidence="1 4" id="KW-0489">Methyltransferase</keyword>
<dbReference type="PANTHER" id="PTHR10509:SF14">
    <property type="entry name" value="CAFFEOYL-COA O-METHYLTRANSFERASE 3-RELATED"/>
    <property type="match status" value="1"/>
</dbReference>
<dbReference type="EMBL" id="RJJR01000022">
    <property type="protein sequence ID" value="RNI33333.1"/>
    <property type="molecule type" value="Genomic_DNA"/>
</dbReference>
<name>A0A3M9N7Y9_9BACT</name>
<dbReference type="InterPro" id="IPR002935">
    <property type="entry name" value="SAM_O-MeTrfase"/>
</dbReference>
<dbReference type="InterPro" id="IPR029063">
    <property type="entry name" value="SAM-dependent_MTases_sf"/>
</dbReference>
<dbReference type="GO" id="GO:0008171">
    <property type="term" value="F:O-methyltransferase activity"/>
    <property type="evidence" value="ECO:0007669"/>
    <property type="project" value="InterPro"/>
</dbReference>
<sequence>MPDALSDNKVTDYAASFSEPTDDLLKEIEDFTLNHHPHSNMLSGPLQGKLLEMLSKIIKPKYILEVGTFVGYSALCLAKGLQPGGELHTLELRDEDADIAQNYFRKSLHNDQIILHRGNALEIIPTLDVAWDLVFIDADKVNYTNYYELVVPHLKKGAVILADNVLFHGEVLNEKIKGKNAIAINAFNEHVAKDDRVQQVLITLRDGLMMIIKK</sequence>
<evidence type="ECO:0000256" key="2">
    <source>
        <dbReference type="ARBA" id="ARBA00022679"/>
    </source>
</evidence>
<evidence type="ECO:0000256" key="3">
    <source>
        <dbReference type="ARBA" id="ARBA00022691"/>
    </source>
</evidence>
<dbReference type="PANTHER" id="PTHR10509">
    <property type="entry name" value="O-METHYLTRANSFERASE-RELATED"/>
    <property type="match status" value="1"/>
</dbReference>
<accession>A0A3M9N7Y9</accession>
<dbReference type="SUPFAM" id="SSF53335">
    <property type="entry name" value="S-adenosyl-L-methionine-dependent methyltransferases"/>
    <property type="match status" value="1"/>
</dbReference>
<dbReference type="PROSITE" id="PS51682">
    <property type="entry name" value="SAM_OMT_I"/>
    <property type="match status" value="1"/>
</dbReference>
<comment type="caution">
    <text evidence="4">The sequence shown here is derived from an EMBL/GenBank/DDBJ whole genome shotgun (WGS) entry which is preliminary data.</text>
</comment>
<dbReference type="AlphaFoldDB" id="A0A3M9N7Y9"/>
<dbReference type="RefSeq" id="WP_123122429.1">
    <property type="nucleotide sequence ID" value="NZ_RJJR01000022.1"/>
</dbReference>
<dbReference type="Proteomes" id="UP000267223">
    <property type="component" value="Unassembled WGS sequence"/>
</dbReference>
<keyword evidence="2 4" id="KW-0808">Transferase</keyword>
<keyword evidence="5" id="KW-1185">Reference proteome</keyword>
<reference evidence="4 5" key="1">
    <citation type="submission" date="2018-11" db="EMBL/GenBank/DDBJ databases">
        <title>Draft genome sequence of Ferruginibacter sp. BO-59.</title>
        <authorList>
            <person name="Im W.T."/>
        </authorList>
    </citation>
    <scope>NUCLEOTIDE SEQUENCE [LARGE SCALE GENOMIC DNA]</scope>
    <source>
        <strain evidence="4 5">BO-59</strain>
    </source>
</reference>
<keyword evidence="3" id="KW-0949">S-adenosyl-L-methionine</keyword>
<proteinExistence type="predicted"/>
<dbReference type="Pfam" id="PF01596">
    <property type="entry name" value="Methyltransf_3"/>
    <property type="match status" value="1"/>
</dbReference>
<dbReference type="OrthoDB" id="9799672at2"/>
<dbReference type="InterPro" id="IPR050362">
    <property type="entry name" value="Cation-dep_OMT"/>
</dbReference>
<organism evidence="4 5">
    <name type="scientific">Hanamia caeni</name>
    <dbReference type="NCBI Taxonomy" id="2294116"/>
    <lineage>
        <taxon>Bacteria</taxon>
        <taxon>Pseudomonadati</taxon>
        <taxon>Bacteroidota</taxon>
        <taxon>Chitinophagia</taxon>
        <taxon>Chitinophagales</taxon>
        <taxon>Chitinophagaceae</taxon>
        <taxon>Hanamia</taxon>
    </lineage>
</organism>
<dbReference type="GO" id="GO:0008757">
    <property type="term" value="F:S-adenosylmethionine-dependent methyltransferase activity"/>
    <property type="evidence" value="ECO:0007669"/>
    <property type="project" value="TreeGrafter"/>
</dbReference>
<evidence type="ECO:0000313" key="4">
    <source>
        <dbReference type="EMBL" id="RNI33333.1"/>
    </source>
</evidence>
<dbReference type="Gene3D" id="3.40.50.150">
    <property type="entry name" value="Vaccinia Virus protein VP39"/>
    <property type="match status" value="1"/>
</dbReference>
<evidence type="ECO:0000313" key="5">
    <source>
        <dbReference type="Proteomes" id="UP000267223"/>
    </source>
</evidence>